<dbReference type="OrthoDB" id="599464at2"/>
<reference evidence="1 2" key="1">
    <citation type="journal article" date="2008" name="Int. J. Syst. Evol. Microbiol.">
        <title>Bizionia argentinensis sp. nov., isolated from surface marine water in Antarctica.</title>
        <authorList>
            <person name="Bercovich A."/>
            <person name="Vazquez S.C."/>
            <person name="Yankilevich P."/>
            <person name="Coria S.H."/>
            <person name="Foti M."/>
            <person name="Hernandez E."/>
            <person name="Vidal A."/>
            <person name="Ruberto L."/>
            <person name="Melo C."/>
            <person name="Marenssi S."/>
            <person name="Criscuolo M."/>
            <person name="Memoli M."/>
            <person name="Arguelles M."/>
            <person name="Mac Cormack W.P."/>
        </authorList>
    </citation>
    <scope>NUCLEOTIDE SEQUENCE [LARGE SCALE GENOMIC DNA]</scope>
    <source>
        <strain evidence="1 2">JUB59</strain>
    </source>
</reference>
<dbReference type="RefSeq" id="WP_040288586.1">
    <property type="nucleotide sequence ID" value="NZ_AFXZ01000043.1"/>
</dbReference>
<gene>
    <name evidence="1" type="ORF">BZARG_03555</name>
</gene>
<sequence length="307" mass="34172">AVDSTDETDSCNVIITRTWTFTDTCNNTTSIFQTITIKDTIAPIVINDLSDVFVSCAELPEVPVLEFDECSNEVTILNFEETNTSNGSETDYEIIWNWTVADACGNEAQFSQAIYVTNENSTTSADDDRCNDDGLIDLFDFYSGNNTSGNWIAISSNVNLNDNYFDPTNVELGDYIFSYTVMENGCSNTFRLNLNINDDCVVLAPDPCDRDSIIISTAITPNGDQYNEFFEILGSANCGYSYDVQVFNRWGAIIYKQTNYQNNWNGTAHKSSIGGANSIPNGTYYYIINIKNSGFKPITGYFYVGTK</sequence>
<feature type="non-terminal residue" evidence="1">
    <location>
        <position position="1"/>
    </location>
</feature>
<dbReference type="InterPro" id="IPR026341">
    <property type="entry name" value="T9SS_type_B"/>
</dbReference>
<evidence type="ECO:0000313" key="1">
    <source>
        <dbReference type="EMBL" id="TLG99008.1"/>
    </source>
</evidence>
<protein>
    <submittedName>
        <fullName evidence="1">T9SS C-terminal target domain-containing protein</fullName>
    </submittedName>
</protein>
<dbReference type="Pfam" id="PF13585">
    <property type="entry name" value="CHU_C"/>
    <property type="match status" value="1"/>
</dbReference>
<dbReference type="STRING" id="1046627.BZARG_2984"/>
<organism evidence="1 2">
    <name type="scientific">Bizionia argentinensis JUB59</name>
    <dbReference type="NCBI Taxonomy" id="1046627"/>
    <lineage>
        <taxon>Bacteria</taxon>
        <taxon>Pseudomonadati</taxon>
        <taxon>Bacteroidota</taxon>
        <taxon>Flavobacteriia</taxon>
        <taxon>Flavobacteriales</taxon>
        <taxon>Flavobacteriaceae</taxon>
        <taxon>Bizionia</taxon>
    </lineage>
</organism>
<name>A0A4V6I6V4_9FLAO</name>
<comment type="caution">
    <text evidence="1">The sequence shown here is derived from an EMBL/GenBank/DDBJ whole genome shotgun (WGS) entry which is preliminary data.</text>
</comment>
<dbReference type="AlphaFoldDB" id="A0A4V6I6V4"/>
<evidence type="ECO:0000313" key="2">
    <source>
        <dbReference type="Proteomes" id="UP000003730"/>
    </source>
</evidence>
<proteinExistence type="predicted"/>
<dbReference type="Proteomes" id="UP000003730">
    <property type="component" value="Unassembled WGS sequence"/>
</dbReference>
<dbReference type="EMBL" id="AFXZ01000043">
    <property type="protein sequence ID" value="TLG99008.1"/>
    <property type="molecule type" value="Genomic_DNA"/>
</dbReference>
<dbReference type="NCBIfam" id="TIGR04131">
    <property type="entry name" value="Bac_Flav_CTERM"/>
    <property type="match status" value="1"/>
</dbReference>
<accession>A0A4V6I6V4</accession>
<keyword evidence="2" id="KW-1185">Reference proteome</keyword>